<evidence type="ECO:0000313" key="3">
    <source>
        <dbReference type="EnsemblFungi" id="EJT70619"/>
    </source>
</evidence>
<organism evidence="2">
    <name type="scientific">Gaeumannomyces tritici (strain R3-111a-1)</name>
    <name type="common">Wheat and barley take-all root rot fungus</name>
    <name type="synonym">Gaeumannomyces graminis var. tritici</name>
    <dbReference type="NCBI Taxonomy" id="644352"/>
    <lineage>
        <taxon>Eukaryota</taxon>
        <taxon>Fungi</taxon>
        <taxon>Dikarya</taxon>
        <taxon>Ascomycota</taxon>
        <taxon>Pezizomycotina</taxon>
        <taxon>Sordariomycetes</taxon>
        <taxon>Sordariomycetidae</taxon>
        <taxon>Magnaporthales</taxon>
        <taxon>Magnaporthaceae</taxon>
        <taxon>Gaeumannomyces</taxon>
    </lineage>
</organism>
<sequence>MKFLSVLTILTSLAAGLSLVADNAVLDDATAGALEKRALLPAKPAAGKAAGGGGSPSPEPAGGAMLICRHAITPAKVHSMAGVVDHSKTDALMKSLGGHHVEVIVGNDNLGWKA</sequence>
<reference evidence="2" key="3">
    <citation type="submission" date="2010-09" db="EMBL/GenBank/DDBJ databases">
        <title>Annotation of Gaeumannomyces graminis var. tritici R3-111a-1.</title>
        <authorList>
            <consortium name="The Broad Institute Genome Sequencing Platform"/>
            <person name="Ma L.-J."/>
            <person name="Dead R."/>
            <person name="Young S.K."/>
            <person name="Zeng Q."/>
            <person name="Gargeya S."/>
            <person name="Fitzgerald M."/>
            <person name="Haas B."/>
            <person name="Abouelleil A."/>
            <person name="Alvarado L."/>
            <person name="Arachchi H.M."/>
            <person name="Berlin A."/>
            <person name="Brown A."/>
            <person name="Chapman S.B."/>
            <person name="Chen Z."/>
            <person name="Dunbar C."/>
            <person name="Freedman E."/>
            <person name="Gearin G."/>
            <person name="Gellesch M."/>
            <person name="Goldberg J."/>
            <person name="Griggs A."/>
            <person name="Gujja S."/>
            <person name="Heiman D."/>
            <person name="Howarth C."/>
            <person name="Larson L."/>
            <person name="Lui A."/>
            <person name="MacDonald P.J.P."/>
            <person name="Mehta T."/>
            <person name="Montmayeur A."/>
            <person name="Murphy C."/>
            <person name="Neiman D."/>
            <person name="Pearson M."/>
            <person name="Priest M."/>
            <person name="Roberts A."/>
            <person name="Saif S."/>
            <person name="Shea T."/>
            <person name="Shenoy N."/>
            <person name="Sisk P."/>
            <person name="Stolte C."/>
            <person name="Sykes S."/>
            <person name="Yandava C."/>
            <person name="Wortman J."/>
            <person name="Nusbaum C."/>
            <person name="Birren B."/>
        </authorList>
    </citation>
    <scope>NUCLEOTIDE SEQUENCE</scope>
    <source>
        <strain evidence="2">R3-111a-1</strain>
    </source>
</reference>
<gene>
    <name evidence="3" type="primary">20352100</name>
    <name evidence="2" type="ORF">GGTG_11642</name>
</gene>
<evidence type="ECO:0000313" key="2">
    <source>
        <dbReference type="EMBL" id="EJT70619.1"/>
    </source>
</evidence>
<name>J3PDR9_GAET3</name>
<dbReference type="Proteomes" id="UP000006039">
    <property type="component" value="Unassembled WGS sequence"/>
</dbReference>
<feature type="signal peptide" evidence="1">
    <location>
        <begin position="1"/>
        <end position="16"/>
    </location>
</feature>
<protein>
    <submittedName>
        <fullName evidence="2 3">Uncharacterized protein</fullName>
    </submittedName>
</protein>
<dbReference type="EMBL" id="GL385401">
    <property type="protein sequence ID" value="EJT70619.1"/>
    <property type="molecule type" value="Genomic_DNA"/>
</dbReference>
<reference evidence="3" key="4">
    <citation type="journal article" date="2015" name="G3 (Bethesda)">
        <title>Genome sequences of three phytopathogenic species of the Magnaporthaceae family of fungi.</title>
        <authorList>
            <person name="Okagaki L.H."/>
            <person name="Nunes C.C."/>
            <person name="Sailsbery J."/>
            <person name="Clay B."/>
            <person name="Brown D."/>
            <person name="John T."/>
            <person name="Oh Y."/>
            <person name="Young N."/>
            <person name="Fitzgerald M."/>
            <person name="Haas B.J."/>
            <person name="Zeng Q."/>
            <person name="Young S."/>
            <person name="Adiconis X."/>
            <person name="Fan L."/>
            <person name="Levin J.Z."/>
            <person name="Mitchell T.K."/>
            <person name="Okubara P.A."/>
            <person name="Farman M.L."/>
            <person name="Kohn L.M."/>
            <person name="Birren B."/>
            <person name="Ma L.-J."/>
            <person name="Dean R.A."/>
        </authorList>
    </citation>
    <scope>NUCLEOTIDE SEQUENCE</scope>
    <source>
        <strain evidence="3">R3-111a-1</strain>
    </source>
</reference>
<keyword evidence="4" id="KW-1185">Reference proteome</keyword>
<dbReference type="VEuPathDB" id="FungiDB:GGTG_11642"/>
<dbReference type="HOGENOM" id="CLU_2121256_0_0_1"/>
<dbReference type="EnsemblFungi" id="EJT70619">
    <property type="protein sequence ID" value="EJT70619"/>
    <property type="gene ID" value="GGTG_11642"/>
</dbReference>
<reference evidence="3" key="5">
    <citation type="submission" date="2018-04" db="UniProtKB">
        <authorList>
            <consortium name="EnsemblFungi"/>
        </authorList>
    </citation>
    <scope>IDENTIFICATION</scope>
    <source>
        <strain evidence="3">R3-111a-1</strain>
    </source>
</reference>
<evidence type="ECO:0000313" key="4">
    <source>
        <dbReference type="Proteomes" id="UP000006039"/>
    </source>
</evidence>
<dbReference type="AlphaFoldDB" id="J3PDR9"/>
<proteinExistence type="predicted"/>
<dbReference type="GeneID" id="20352100"/>
<feature type="chain" id="PRO_5015095271" evidence="1">
    <location>
        <begin position="17"/>
        <end position="114"/>
    </location>
</feature>
<evidence type="ECO:0000256" key="1">
    <source>
        <dbReference type="SAM" id="SignalP"/>
    </source>
</evidence>
<reference evidence="4" key="1">
    <citation type="submission" date="2010-07" db="EMBL/GenBank/DDBJ databases">
        <title>The genome sequence of Gaeumannomyces graminis var. tritici strain R3-111a-1.</title>
        <authorList>
            <consortium name="The Broad Institute Genome Sequencing Platform"/>
            <person name="Ma L.-J."/>
            <person name="Dead R."/>
            <person name="Young S."/>
            <person name="Zeng Q."/>
            <person name="Koehrsen M."/>
            <person name="Alvarado L."/>
            <person name="Berlin A."/>
            <person name="Chapman S.B."/>
            <person name="Chen Z."/>
            <person name="Freedman E."/>
            <person name="Gellesch M."/>
            <person name="Goldberg J."/>
            <person name="Griggs A."/>
            <person name="Gujja S."/>
            <person name="Heilman E.R."/>
            <person name="Heiman D."/>
            <person name="Hepburn T."/>
            <person name="Howarth C."/>
            <person name="Jen D."/>
            <person name="Larson L."/>
            <person name="Mehta T."/>
            <person name="Neiman D."/>
            <person name="Pearson M."/>
            <person name="Roberts A."/>
            <person name="Saif S."/>
            <person name="Shea T."/>
            <person name="Shenoy N."/>
            <person name="Sisk P."/>
            <person name="Stolte C."/>
            <person name="Sykes S."/>
            <person name="Walk T."/>
            <person name="White J."/>
            <person name="Yandava C."/>
            <person name="Haas B."/>
            <person name="Nusbaum C."/>
            <person name="Birren B."/>
        </authorList>
    </citation>
    <scope>NUCLEOTIDE SEQUENCE [LARGE SCALE GENOMIC DNA]</scope>
    <source>
        <strain evidence="4">R3-111a-1</strain>
    </source>
</reference>
<accession>J3PDR9</accession>
<dbReference type="RefSeq" id="XP_009227797.1">
    <property type="nucleotide sequence ID" value="XM_009229533.1"/>
</dbReference>
<keyword evidence="1" id="KW-0732">Signal</keyword>
<reference evidence="2" key="2">
    <citation type="submission" date="2010-07" db="EMBL/GenBank/DDBJ databases">
        <authorList>
            <consortium name="The Broad Institute Genome Sequencing Platform"/>
            <consortium name="Broad Institute Genome Sequencing Center for Infectious Disease"/>
            <person name="Ma L.-J."/>
            <person name="Dead R."/>
            <person name="Young S."/>
            <person name="Zeng Q."/>
            <person name="Koehrsen M."/>
            <person name="Alvarado L."/>
            <person name="Berlin A."/>
            <person name="Chapman S.B."/>
            <person name="Chen Z."/>
            <person name="Freedman E."/>
            <person name="Gellesch M."/>
            <person name="Goldberg J."/>
            <person name="Griggs A."/>
            <person name="Gujja S."/>
            <person name="Heilman E.R."/>
            <person name="Heiman D."/>
            <person name="Hepburn T."/>
            <person name="Howarth C."/>
            <person name="Jen D."/>
            <person name="Larson L."/>
            <person name="Mehta T."/>
            <person name="Neiman D."/>
            <person name="Pearson M."/>
            <person name="Roberts A."/>
            <person name="Saif S."/>
            <person name="Shea T."/>
            <person name="Shenoy N."/>
            <person name="Sisk P."/>
            <person name="Stolte C."/>
            <person name="Sykes S."/>
            <person name="Walk T."/>
            <person name="White J."/>
            <person name="Yandava C."/>
            <person name="Haas B."/>
            <person name="Nusbaum C."/>
            <person name="Birren B."/>
        </authorList>
    </citation>
    <scope>NUCLEOTIDE SEQUENCE</scope>
    <source>
        <strain evidence="2">R3-111a-1</strain>
    </source>
</reference>